<evidence type="ECO:0000313" key="3">
    <source>
        <dbReference type="Proteomes" id="UP000747542"/>
    </source>
</evidence>
<dbReference type="AlphaFoldDB" id="A0A8J5JRX1"/>
<dbReference type="Proteomes" id="UP000747542">
    <property type="component" value="Unassembled WGS sequence"/>
</dbReference>
<accession>A0A8J5JRX1</accession>
<feature type="compositionally biased region" description="Polar residues" evidence="1">
    <location>
        <begin position="138"/>
        <end position="154"/>
    </location>
</feature>
<keyword evidence="3" id="KW-1185">Reference proteome</keyword>
<sequence length="154" mass="17208">MPLVIYVKSGTGHKRHDVITNGLPHQTTLPTTPQRDLPSLLHLIESFLAPKHQHDSFPHSYTSPLESELPTTTTETSPPLPHHHFPTTTNTYPPPQTATLEPPLPLPRSLPTPRTCTGTSPPPPQTLPRHHHYKHFPATTTSLPHSSTVTNWWH</sequence>
<comment type="caution">
    <text evidence="2">The sequence shown here is derived from an EMBL/GenBank/DDBJ whole genome shotgun (WGS) entry which is preliminary data.</text>
</comment>
<evidence type="ECO:0000313" key="2">
    <source>
        <dbReference type="EMBL" id="KAG7160968.1"/>
    </source>
</evidence>
<feature type="region of interest" description="Disordered" evidence="1">
    <location>
        <begin position="53"/>
        <end position="154"/>
    </location>
</feature>
<dbReference type="EMBL" id="JAHLQT010030594">
    <property type="protein sequence ID" value="KAG7160968.1"/>
    <property type="molecule type" value="Genomic_DNA"/>
</dbReference>
<feature type="compositionally biased region" description="Pro residues" evidence="1">
    <location>
        <begin position="92"/>
        <end position="110"/>
    </location>
</feature>
<evidence type="ECO:0000256" key="1">
    <source>
        <dbReference type="SAM" id="MobiDB-lite"/>
    </source>
</evidence>
<protein>
    <submittedName>
        <fullName evidence="2">Uncharacterized protein</fullName>
    </submittedName>
</protein>
<gene>
    <name evidence="2" type="ORF">Hamer_G007754</name>
</gene>
<organism evidence="2 3">
    <name type="scientific">Homarus americanus</name>
    <name type="common">American lobster</name>
    <dbReference type="NCBI Taxonomy" id="6706"/>
    <lineage>
        <taxon>Eukaryota</taxon>
        <taxon>Metazoa</taxon>
        <taxon>Ecdysozoa</taxon>
        <taxon>Arthropoda</taxon>
        <taxon>Crustacea</taxon>
        <taxon>Multicrustacea</taxon>
        <taxon>Malacostraca</taxon>
        <taxon>Eumalacostraca</taxon>
        <taxon>Eucarida</taxon>
        <taxon>Decapoda</taxon>
        <taxon>Pleocyemata</taxon>
        <taxon>Astacidea</taxon>
        <taxon>Nephropoidea</taxon>
        <taxon>Nephropidae</taxon>
        <taxon>Homarus</taxon>
    </lineage>
</organism>
<proteinExistence type="predicted"/>
<reference evidence="2" key="1">
    <citation type="journal article" date="2021" name="Sci. Adv.">
        <title>The American lobster genome reveals insights on longevity, neural, and immune adaptations.</title>
        <authorList>
            <person name="Polinski J.M."/>
            <person name="Zimin A.V."/>
            <person name="Clark K.F."/>
            <person name="Kohn A.B."/>
            <person name="Sadowski N."/>
            <person name="Timp W."/>
            <person name="Ptitsyn A."/>
            <person name="Khanna P."/>
            <person name="Romanova D.Y."/>
            <person name="Williams P."/>
            <person name="Greenwood S.J."/>
            <person name="Moroz L.L."/>
            <person name="Walt D.R."/>
            <person name="Bodnar A.G."/>
        </authorList>
    </citation>
    <scope>NUCLEOTIDE SEQUENCE</scope>
    <source>
        <strain evidence="2">GMGI-L3</strain>
    </source>
</reference>
<name>A0A8J5JRX1_HOMAM</name>
<feature type="compositionally biased region" description="Low complexity" evidence="1">
    <location>
        <begin position="62"/>
        <end position="77"/>
    </location>
</feature>